<evidence type="ECO:0000313" key="3">
    <source>
        <dbReference type="EMBL" id="CAI9913696.1"/>
    </source>
</evidence>
<dbReference type="EMBL" id="CATOUU010000681">
    <property type="protein sequence ID" value="CAI9940641.1"/>
    <property type="molecule type" value="Genomic_DNA"/>
</dbReference>
<comment type="caution">
    <text evidence="5">The sequence shown here is derived from an EMBL/GenBank/DDBJ whole genome shotgun (WGS) entry which is preliminary data.</text>
</comment>
<proteinExistence type="predicted"/>
<organism evidence="5">
    <name type="scientific">Hexamita inflata</name>
    <dbReference type="NCBI Taxonomy" id="28002"/>
    <lineage>
        <taxon>Eukaryota</taxon>
        <taxon>Metamonada</taxon>
        <taxon>Diplomonadida</taxon>
        <taxon>Hexamitidae</taxon>
        <taxon>Hexamitinae</taxon>
        <taxon>Hexamita</taxon>
    </lineage>
</organism>
<evidence type="ECO:0000256" key="1">
    <source>
        <dbReference type="SAM" id="MobiDB-lite"/>
    </source>
</evidence>
<dbReference type="EMBL" id="CAXDID020000139">
    <property type="protein sequence ID" value="CAL6038216.1"/>
    <property type="molecule type" value="Genomic_DNA"/>
</dbReference>
<dbReference type="EMBL" id="CATOUU010000564">
    <property type="protein sequence ID" value="CAI9934193.1"/>
    <property type="molecule type" value="Genomic_DNA"/>
</dbReference>
<evidence type="ECO:0000313" key="8">
    <source>
        <dbReference type="EMBL" id="CAL6016748.1"/>
    </source>
</evidence>
<evidence type="ECO:0000313" key="4">
    <source>
        <dbReference type="EMBL" id="CAI9930305.1"/>
    </source>
</evidence>
<sequence length="127" mass="14502">MKSLHRPAGKIPTLHTTQPQCRINNCISTAIQLPDSAQEVNFQPIVTNPWPYYPLSKSNKSLDYVQICKICQYPESTKSRTSKLGNIICGPRSRNPELQGGRFPHDFEDFSQNTRLERVRSRFPVGK</sequence>
<dbReference type="EMBL" id="CATOUU010000019">
    <property type="protein sequence ID" value="CAI9913121.1"/>
    <property type="molecule type" value="Genomic_DNA"/>
</dbReference>
<evidence type="ECO:0000313" key="9">
    <source>
        <dbReference type="EMBL" id="CAL6020963.1"/>
    </source>
</evidence>
<evidence type="ECO:0000313" key="12">
    <source>
        <dbReference type="EMBL" id="CAL6097273.1"/>
    </source>
</evidence>
<evidence type="ECO:0000313" key="14">
    <source>
        <dbReference type="Proteomes" id="UP001642409"/>
    </source>
</evidence>
<dbReference type="EMBL" id="CAXDID020000493">
    <property type="protein sequence ID" value="CAL6097273.1"/>
    <property type="molecule type" value="Genomic_DNA"/>
</dbReference>
<evidence type="ECO:0000313" key="7">
    <source>
        <dbReference type="EMBL" id="CAI9972134.1"/>
    </source>
</evidence>
<feature type="region of interest" description="Disordered" evidence="1">
    <location>
        <begin position="87"/>
        <end position="109"/>
    </location>
</feature>
<dbReference type="EMBL" id="CATOUU010000032">
    <property type="protein sequence ID" value="CAI9913696.1"/>
    <property type="molecule type" value="Genomic_DNA"/>
</dbReference>
<dbReference type="EMBL" id="CAXDID020000543">
    <property type="protein sequence ID" value="CAL6101328.1"/>
    <property type="molecule type" value="Genomic_DNA"/>
</dbReference>
<evidence type="ECO:0000313" key="11">
    <source>
        <dbReference type="EMBL" id="CAL6085166.1"/>
    </source>
</evidence>
<dbReference type="EMBL" id="CATOUU010000461">
    <property type="protein sequence ID" value="CAI9930305.1"/>
    <property type="molecule type" value="Genomic_DNA"/>
</dbReference>
<dbReference type="AlphaFoldDB" id="A0AA86P9A1"/>
<accession>A0AA86P9A1</accession>
<reference evidence="8 14" key="2">
    <citation type="submission" date="2024-07" db="EMBL/GenBank/DDBJ databases">
        <authorList>
            <person name="Akdeniz Z."/>
        </authorList>
    </citation>
    <scope>NUCLEOTIDE SEQUENCE [LARGE SCALE GENOMIC DNA]</scope>
</reference>
<dbReference type="EMBL" id="CAXDID020000384">
    <property type="protein sequence ID" value="CAL6085166.1"/>
    <property type="molecule type" value="Genomic_DNA"/>
</dbReference>
<name>A0AA86P9A1_9EUKA</name>
<keyword evidence="14" id="KW-1185">Reference proteome</keyword>
<dbReference type="EMBL" id="CATOUU010001104">
    <property type="protein sequence ID" value="CAI9972134.1"/>
    <property type="molecule type" value="Genomic_DNA"/>
</dbReference>
<dbReference type="EMBL" id="CAXDID020000077">
    <property type="protein sequence ID" value="CAL6016748.1"/>
    <property type="molecule type" value="Genomic_DNA"/>
</dbReference>
<evidence type="ECO:0000313" key="2">
    <source>
        <dbReference type="EMBL" id="CAI9913121.1"/>
    </source>
</evidence>
<dbReference type="EMBL" id="CAXDID020000088">
    <property type="protein sequence ID" value="CAL6020963.1"/>
    <property type="molecule type" value="Genomic_DNA"/>
</dbReference>
<evidence type="ECO:0000313" key="10">
    <source>
        <dbReference type="EMBL" id="CAL6038216.1"/>
    </source>
</evidence>
<dbReference type="Proteomes" id="UP001642409">
    <property type="component" value="Unassembled WGS sequence"/>
</dbReference>
<reference evidence="5" key="1">
    <citation type="submission" date="2023-06" db="EMBL/GenBank/DDBJ databases">
        <authorList>
            <person name="Kurt Z."/>
        </authorList>
    </citation>
    <scope>NUCLEOTIDE SEQUENCE</scope>
</reference>
<gene>
    <name evidence="3" type="ORF">HINF_LOCUS1341</name>
    <name evidence="4" type="ORF">HINF_LOCUS17950</name>
    <name evidence="5" type="ORF">HINF_LOCUS21838</name>
    <name evidence="8" type="ORF">HINF_LOCUS25654</name>
    <name evidence="9" type="ORF">HINF_LOCUS27936</name>
    <name evidence="6" type="ORF">HINF_LOCUS28286</name>
    <name evidence="10" type="ORF">HINF_LOCUS37258</name>
    <name evidence="7" type="ORF">HINF_LOCUS59779</name>
    <name evidence="11" type="ORF">HINF_LOCUS62552</name>
    <name evidence="12" type="ORF">HINF_LOCUS68829</name>
    <name evidence="13" type="ORF">HINF_LOCUS71137</name>
    <name evidence="2" type="ORF">HINF_LOCUS766</name>
</gene>
<evidence type="ECO:0000313" key="13">
    <source>
        <dbReference type="EMBL" id="CAL6101328.1"/>
    </source>
</evidence>
<evidence type="ECO:0000313" key="5">
    <source>
        <dbReference type="EMBL" id="CAI9934193.1"/>
    </source>
</evidence>
<evidence type="ECO:0000313" key="6">
    <source>
        <dbReference type="EMBL" id="CAI9940641.1"/>
    </source>
</evidence>
<protein>
    <submittedName>
        <fullName evidence="8">Hypothetical_protein</fullName>
    </submittedName>
</protein>